<dbReference type="Proteomes" id="UP000001610">
    <property type="component" value="Unassembled WGS sequence"/>
</dbReference>
<dbReference type="KEGG" id="cmt:CCM_00888"/>
<dbReference type="GeneID" id="18162922"/>
<dbReference type="PANTHER" id="PTHR38599:SF1">
    <property type="entry name" value="CUPIN DOMAIN PROTEIN (AFU_ORTHOLOGUE AFUA_3G13620)"/>
    <property type="match status" value="1"/>
</dbReference>
<dbReference type="SUPFAM" id="SSF51182">
    <property type="entry name" value="RmlC-like cupins"/>
    <property type="match status" value="1"/>
</dbReference>
<dbReference type="CDD" id="cd02234">
    <property type="entry name" value="cupin_BLR7677-like"/>
    <property type="match status" value="1"/>
</dbReference>
<reference evidence="2 3" key="1">
    <citation type="journal article" date="2011" name="Genome Biol.">
        <title>Genome sequence of the insect pathogenic fungus Cordyceps militaris, a valued traditional Chinese medicine.</title>
        <authorList>
            <person name="Zheng P."/>
            <person name="Xia Y."/>
            <person name="Xiao G."/>
            <person name="Xiong C."/>
            <person name="Hu X."/>
            <person name="Zhang S."/>
            <person name="Zheng H."/>
            <person name="Huang Y."/>
            <person name="Zhou Y."/>
            <person name="Wang S."/>
            <person name="Zhao G.P."/>
            <person name="Liu X."/>
            <person name="St Leger R.J."/>
            <person name="Wang C."/>
        </authorList>
    </citation>
    <scope>NUCLEOTIDE SEQUENCE [LARGE SCALE GENOMIC DNA]</scope>
    <source>
        <strain evidence="2 3">CM01</strain>
    </source>
</reference>
<dbReference type="OMA" id="HRHGGAN"/>
<dbReference type="EMBL" id="JH126399">
    <property type="protein sequence ID" value="EGX96233.1"/>
    <property type="molecule type" value="Genomic_DNA"/>
</dbReference>
<dbReference type="Pfam" id="PF07883">
    <property type="entry name" value="Cupin_2"/>
    <property type="match status" value="1"/>
</dbReference>
<proteinExistence type="predicted"/>
<evidence type="ECO:0000313" key="2">
    <source>
        <dbReference type="EMBL" id="EGX96233.1"/>
    </source>
</evidence>
<dbReference type="InterPro" id="IPR011051">
    <property type="entry name" value="RmlC_Cupin_sf"/>
</dbReference>
<name>G3J6V6_CORMM</name>
<dbReference type="RefSeq" id="XP_006666110.1">
    <property type="nucleotide sequence ID" value="XM_006666047.1"/>
</dbReference>
<accession>G3J6V6</accession>
<gene>
    <name evidence="2" type="ORF">CCM_00888</name>
</gene>
<dbReference type="STRING" id="983644.G3J6V6"/>
<dbReference type="InterPro" id="IPR014710">
    <property type="entry name" value="RmlC-like_jellyroll"/>
</dbReference>
<dbReference type="Gene3D" id="2.60.120.10">
    <property type="entry name" value="Jelly Rolls"/>
    <property type="match status" value="1"/>
</dbReference>
<dbReference type="PANTHER" id="PTHR38599">
    <property type="entry name" value="CUPIN DOMAIN PROTEIN (AFU_ORTHOLOGUE AFUA_3G13620)"/>
    <property type="match status" value="1"/>
</dbReference>
<keyword evidence="3" id="KW-1185">Reference proteome</keyword>
<organism evidence="2 3">
    <name type="scientific">Cordyceps militaris (strain CM01)</name>
    <name type="common">Caterpillar fungus</name>
    <dbReference type="NCBI Taxonomy" id="983644"/>
    <lineage>
        <taxon>Eukaryota</taxon>
        <taxon>Fungi</taxon>
        <taxon>Dikarya</taxon>
        <taxon>Ascomycota</taxon>
        <taxon>Pezizomycotina</taxon>
        <taxon>Sordariomycetes</taxon>
        <taxon>Hypocreomycetidae</taxon>
        <taxon>Hypocreales</taxon>
        <taxon>Cordycipitaceae</taxon>
        <taxon>Cordyceps</taxon>
    </lineage>
</organism>
<dbReference type="AlphaFoldDB" id="G3J6V6"/>
<feature type="domain" description="Cupin type-2" evidence="1">
    <location>
        <begin position="87"/>
        <end position="149"/>
    </location>
</feature>
<evidence type="ECO:0000313" key="3">
    <source>
        <dbReference type="Proteomes" id="UP000001610"/>
    </source>
</evidence>
<dbReference type="VEuPathDB" id="FungiDB:CCM_00888"/>
<dbReference type="InParanoid" id="G3J6V6"/>
<evidence type="ECO:0000259" key="1">
    <source>
        <dbReference type="Pfam" id="PF07883"/>
    </source>
</evidence>
<sequence length="186" mass="20698">MVFTIPELPKYERGSVHTSWTEAIWLSFMLLSAQIRAHLRRFPRKKKDKKARLTTSFLSHSRPLPSVEVAYHYKLPNCPGKSSIGILVTFPPNSATPPHKHAGASVSVLVLEGSVINKMNDEETQVLTKGESFFEAPCCHHKVSNNYSTTEVARILATMVVDDEVVDKGGYGALTVIDEEYADVKL</sequence>
<dbReference type="eggNOG" id="ENOG502SDZY">
    <property type="taxonomic scope" value="Eukaryota"/>
</dbReference>
<dbReference type="InterPro" id="IPR013096">
    <property type="entry name" value="Cupin_2"/>
</dbReference>
<dbReference type="OrthoDB" id="5793281at2759"/>
<dbReference type="HOGENOM" id="CLU_1454326_0_0_1"/>
<protein>
    <submittedName>
        <fullName evidence="2">Cupin domain protein</fullName>
    </submittedName>
</protein>